<dbReference type="EMBL" id="FYEH01000011">
    <property type="protein sequence ID" value="SNB73904.1"/>
    <property type="molecule type" value="Genomic_DNA"/>
</dbReference>
<keyword evidence="9" id="KW-0902">Two-component regulatory system</keyword>
<dbReference type="InterPro" id="IPR050428">
    <property type="entry name" value="TCS_sensor_his_kinase"/>
</dbReference>
<dbReference type="PANTHER" id="PTHR45436:SF8">
    <property type="entry name" value="HISTIDINE KINASE"/>
    <property type="match status" value="1"/>
</dbReference>
<feature type="domain" description="HAMP" evidence="14">
    <location>
        <begin position="183"/>
        <end position="236"/>
    </location>
</feature>
<keyword evidence="4" id="KW-0597">Phosphoprotein</keyword>
<dbReference type="CDD" id="cd06225">
    <property type="entry name" value="HAMP"/>
    <property type="match status" value="1"/>
</dbReference>
<dbReference type="GO" id="GO:0000155">
    <property type="term" value="F:phosphorelay sensor kinase activity"/>
    <property type="evidence" value="ECO:0007669"/>
    <property type="project" value="InterPro"/>
</dbReference>
<gene>
    <name evidence="15" type="ORF">SAMN07250955_11123</name>
</gene>
<keyword evidence="7 15" id="KW-0418">Kinase</keyword>
<evidence type="ECO:0000256" key="7">
    <source>
        <dbReference type="ARBA" id="ARBA00022777"/>
    </source>
</evidence>
<feature type="domain" description="Histidine kinase" evidence="13">
    <location>
        <begin position="244"/>
        <end position="462"/>
    </location>
</feature>
<dbReference type="PRINTS" id="PR00344">
    <property type="entry name" value="BCTRLSENSOR"/>
</dbReference>
<evidence type="ECO:0000256" key="9">
    <source>
        <dbReference type="ARBA" id="ARBA00023012"/>
    </source>
</evidence>
<dbReference type="InterPro" id="IPR003594">
    <property type="entry name" value="HATPase_dom"/>
</dbReference>
<evidence type="ECO:0000256" key="10">
    <source>
        <dbReference type="ARBA" id="ARBA00023136"/>
    </source>
</evidence>
<evidence type="ECO:0000256" key="1">
    <source>
        <dbReference type="ARBA" id="ARBA00000085"/>
    </source>
</evidence>
<feature type="region of interest" description="Disordered" evidence="11">
    <location>
        <begin position="459"/>
        <end position="496"/>
    </location>
</feature>
<dbReference type="Pfam" id="PF00672">
    <property type="entry name" value="HAMP"/>
    <property type="match status" value="1"/>
</dbReference>
<accession>A0A212RMW6</accession>
<dbReference type="GO" id="GO:0005886">
    <property type="term" value="C:plasma membrane"/>
    <property type="evidence" value="ECO:0007669"/>
    <property type="project" value="TreeGrafter"/>
</dbReference>
<evidence type="ECO:0000256" key="12">
    <source>
        <dbReference type="SAM" id="Phobius"/>
    </source>
</evidence>
<evidence type="ECO:0000256" key="5">
    <source>
        <dbReference type="ARBA" id="ARBA00022679"/>
    </source>
</evidence>
<dbReference type="Pfam" id="PF02518">
    <property type="entry name" value="HATPase_c"/>
    <property type="match status" value="1"/>
</dbReference>
<evidence type="ECO:0000259" key="13">
    <source>
        <dbReference type="PROSITE" id="PS50109"/>
    </source>
</evidence>
<protein>
    <recommendedName>
        <fullName evidence="3">histidine kinase</fullName>
        <ecNumber evidence="3">2.7.13.3</ecNumber>
    </recommendedName>
</protein>
<dbReference type="InterPro" id="IPR005467">
    <property type="entry name" value="His_kinase_dom"/>
</dbReference>
<dbReference type="InterPro" id="IPR036890">
    <property type="entry name" value="HATPase_C_sf"/>
</dbReference>
<evidence type="ECO:0000256" key="3">
    <source>
        <dbReference type="ARBA" id="ARBA00012438"/>
    </source>
</evidence>
<reference evidence="15 16" key="1">
    <citation type="submission" date="2017-06" db="EMBL/GenBank/DDBJ databases">
        <authorList>
            <person name="Kim H.J."/>
            <person name="Triplett B.A."/>
        </authorList>
    </citation>
    <scope>NUCLEOTIDE SEQUENCE [LARGE SCALE GENOMIC DNA]</scope>
    <source>
        <strain evidence="15 16">B29T1</strain>
    </source>
</reference>
<evidence type="ECO:0000313" key="15">
    <source>
        <dbReference type="EMBL" id="SNB73904.1"/>
    </source>
</evidence>
<dbReference type="InterPro" id="IPR003661">
    <property type="entry name" value="HisK_dim/P_dom"/>
</dbReference>
<dbReference type="Gene3D" id="3.30.565.10">
    <property type="entry name" value="Histidine kinase-like ATPase, C-terminal domain"/>
    <property type="match status" value="1"/>
</dbReference>
<dbReference type="SMART" id="SM00388">
    <property type="entry name" value="HisKA"/>
    <property type="match status" value="1"/>
</dbReference>
<evidence type="ECO:0000256" key="11">
    <source>
        <dbReference type="SAM" id="MobiDB-lite"/>
    </source>
</evidence>
<dbReference type="InterPro" id="IPR004358">
    <property type="entry name" value="Sig_transdc_His_kin-like_C"/>
</dbReference>
<dbReference type="OrthoDB" id="9815202at2"/>
<evidence type="ECO:0000256" key="4">
    <source>
        <dbReference type="ARBA" id="ARBA00022553"/>
    </source>
</evidence>
<dbReference type="CDD" id="cd00082">
    <property type="entry name" value="HisKA"/>
    <property type="match status" value="1"/>
</dbReference>
<dbReference type="EC" id="2.7.13.3" evidence="3"/>
<dbReference type="SMART" id="SM00387">
    <property type="entry name" value="HATPase_c"/>
    <property type="match status" value="1"/>
</dbReference>
<feature type="transmembrane region" description="Helical" evidence="12">
    <location>
        <begin position="20"/>
        <end position="42"/>
    </location>
</feature>
<dbReference type="PROSITE" id="PS50109">
    <property type="entry name" value="HIS_KIN"/>
    <property type="match status" value="1"/>
</dbReference>
<evidence type="ECO:0000313" key="16">
    <source>
        <dbReference type="Proteomes" id="UP000197065"/>
    </source>
</evidence>
<dbReference type="SUPFAM" id="SSF158472">
    <property type="entry name" value="HAMP domain-like"/>
    <property type="match status" value="1"/>
</dbReference>
<keyword evidence="8 12" id="KW-1133">Transmembrane helix</keyword>
<dbReference type="PROSITE" id="PS50885">
    <property type="entry name" value="HAMP"/>
    <property type="match status" value="1"/>
</dbReference>
<dbReference type="PANTHER" id="PTHR45436">
    <property type="entry name" value="SENSOR HISTIDINE KINASE YKOH"/>
    <property type="match status" value="1"/>
</dbReference>
<dbReference type="CDD" id="cd00075">
    <property type="entry name" value="HATPase"/>
    <property type="match status" value="1"/>
</dbReference>
<dbReference type="SMART" id="SM00304">
    <property type="entry name" value="HAMP"/>
    <property type="match status" value="1"/>
</dbReference>
<name>A0A212RMW6_9PROT</name>
<dbReference type="AlphaFoldDB" id="A0A212RMW6"/>
<evidence type="ECO:0000256" key="8">
    <source>
        <dbReference type="ARBA" id="ARBA00022989"/>
    </source>
</evidence>
<keyword evidence="16" id="KW-1185">Reference proteome</keyword>
<comment type="catalytic activity">
    <reaction evidence="1">
        <text>ATP + protein L-histidine = ADP + protein N-phospho-L-histidine.</text>
        <dbReference type="EC" id="2.7.13.3"/>
    </reaction>
</comment>
<evidence type="ECO:0000256" key="6">
    <source>
        <dbReference type="ARBA" id="ARBA00022692"/>
    </source>
</evidence>
<keyword evidence="10 12" id="KW-0472">Membrane</keyword>
<feature type="transmembrane region" description="Helical" evidence="12">
    <location>
        <begin position="158"/>
        <end position="182"/>
    </location>
</feature>
<evidence type="ECO:0000256" key="2">
    <source>
        <dbReference type="ARBA" id="ARBA00004370"/>
    </source>
</evidence>
<proteinExistence type="predicted"/>
<keyword evidence="6 12" id="KW-0812">Transmembrane</keyword>
<dbReference type="Proteomes" id="UP000197065">
    <property type="component" value="Unassembled WGS sequence"/>
</dbReference>
<dbReference type="RefSeq" id="WP_133063917.1">
    <property type="nucleotide sequence ID" value="NZ_FYEH01000011.1"/>
</dbReference>
<dbReference type="SUPFAM" id="SSF47384">
    <property type="entry name" value="Homodimeric domain of signal transducing histidine kinase"/>
    <property type="match status" value="1"/>
</dbReference>
<sequence length="496" mass="54354">MPVTAYVPPFSFIRSATFRIVLIGVALFLCALTLVFSATYIFTARELLRMLDDDIISEMSELDTQAAASGLPAIRAAVELRMNDPAGSTGYYTLIDASDHLLLSNLPLAQPRDGWFDLLLPHERGAPETIRVEGKRLAGNLFLAIGRSRADIDTIRAIFVRNFLICVAATILLTLAASSLFVSRILRRVEGINHAVDEIMGGDLSRRVPTGRRTDEFDELALRLNAMLDRITALMSQVRQVSDDIAHDLRTPLARLRQELYLVRRRAGTMADYEGAVDAAIEEADAIIATFASLLRIAQVEAGARRAGFRRVDLSELAEAMVESYTPVAEDRQQILEAEVRPGLEVVGDRELLGQMLANLIENALNHGPKGARLDLRLRQINGTPELCMIDDGPGIPTEMRGEVFKRFVRLDKSRGKGGTGLGLSLVRAIADLHGLEVRLEDAWPGRLPPGLCVRVRFGEARPPSPGADDPRQSPVPGKSSMVRGLTPNGSQRIIS</sequence>
<keyword evidence="5" id="KW-0808">Transferase</keyword>
<dbReference type="InterPro" id="IPR036097">
    <property type="entry name" value="HisK_dim/P_sf"/>
</dbReference>
<dbReference type="Gene3D" id="1.10.287.130">
    <property type="match status" value="1"/>
</dbReference>
<comment type="subcellular location">
    <subcellularLocation>
        <location evidence="2">Membrane</location>
    </subcellularLocation>
</comment>
<dbReference type="InterPro" id="IPR003660">
    <property type="entry name" value="HAMP_dom"/>
</dbReference>
<organism evidence="15 16">
    <name type="scientific">Arboricoccus pini</name>
    <dbReference type="NCBI Taxonomy" id="1963835"/>
    <lineage>
        <taxon>Bacteria</taxon>
        <taxon>Pseudomonadati</taxon>
        <taxon>Pseudomonadota</taxon>
        <taxon>Alphaproteobacteria</taxon>
        <taxon>Geminicoccales</taxon>
        <taxon>Geminicoccaceae</taxon>
        <taxon>Arboricoccus</taxon>
    </lineage>
</organism>
<dbReference type="SUPFAM" id="SSF55874">
    <property type="entry name" value="ATPase domain of HSP90 chaperone/DNA topoisomerase II/histidine kinase"/>
    <property type="match status" value="1"/>
</dbReference>
<evidence type="ECO:0000259" key="14">
    <source>
        <dbReference type="PROSITE" id="PS50885"/>
    </source>
</evidence>